<protein>
    <recommendedName>
        <fullName evidence="3">Fibronectin type-III domain-containing protein</fullName>
    </recommendedName>
</protein>
<organism evidence="1 2">
    <name type="scientific">Micromonospora echinospora</name>
    <name type="common">Micromonospora purpurea</name>
    <dbReference type="NCBI Taxonomy" id="1877"/>
    <lineage>
        <taxon>Bacteria</taxon>
        <taxon>Bacillati</taxon>
        <taxon>Actinomycetota</taxon>
        <taxon>Actinomycetes</taxon>
        <taxon>Micromonosporales</taxon>
        <taxon>Micromonosporaceae</taxon>
        <taxon>Micromonospora</taxon>
    </lineage>
</organism>
<comment type="caution">
    <text evidence="1">The sequence shown here is derived from an EMBL/GenBank/DDBJ whole genome shotgun (WGS) entry which is preliminary data.</text>
</comment>
<proteinExistence type="predicted"/>
<gene>
    <name evidence="1" type="ORF">FHU28_002423</name>
</gene>
<dbReference type="EMBL" id="JACHJC010000001">
    <property type="protein sequence ID" value="MBB5112584.1"/>
    <property type="molecule type" value="Genomic_DNA"/>
</dbReference>
<name>A0ABR6MB26_MICEC</name>
<accession>A0ABR6MB26</accession>
<evidence type="ECO:0008006" key="3">
    <source>
        <dbReference type="Google" id="ProtNLM"/>
    </source>
</evidence>
<evidence type="ECO:0000313" key="2">
    <source>
        <dbReference type="Proteomes" id="UP000618986"/>
    </source>
</evidence>
<evidence type="ECO:0000313" key="1">
    <source>
        <dbReference type="EMBL" id="MBB5112584.1"/>
    </source>
</evidence>
<dbReference type="Proteomes" id="UP000618986">
    <property type="component" value="Unassembled WGS sequence"/>
</dbReference>
<keyword evidence="2" id="KW-1185">Reference proteome</keyword>
<sequence length="106" mass="11265">MTWPGRWGPAPTDPGTRVAQPVVPVAELPDLVTRYVTVVPLQKWKDAGVTGYDVRRVDAAGAPYPVTGLSADTPYAFVVTAKVVWRLPRGQAASVSATTCSAVRSD</sequence>
<reference evidence="1 2" key="1">
    <citation type="submission" date="2020-08" db="EMBL/GenBank/DDBJ databases">
        <title>Sequencing the genomes of 1000 actinobacteria strains.</title>
        <authorList>
            <person name="Klenk H.-P."/>
        </authorList>
    </citation>
    <scope>NUCLEOTIDE SEQUENCE [LARGE SCALE GENOMIC DNA]</scope>
    <source>
        <strain evidence="1 2">DSM 43036</strain>
    </source>
</reference>